<sequence>MSPAEPPSAQPPYHIQSNNMDAGCSHPDDGIHLLAEVYSASPNHKIEESDTFLLMEPPRKQQRVDSGLDALVSCFNGADPSMAPDISQAFSRRQELCSLSLSDGYPHELYPRSLYRSQQSEDSINIDHKILEILGSPRYMQEHRPALALLNEHQPATEGHPTYQPMEVCPHEGSGNNTTTLQVMGESAAYISRNPASTHDPTLGHMSEVSPQTTLGDSPVGPLLEPDSGGLAPYCPGLDPSSPASGYPLYPNEMQGVPSWPDANPCRWAGGELQVPLLAHQKQGIAWMAEMENGDHKGGILADDMGLGKTIQALALIESRPSPSPARRATLVVVPAALILQWEHEIERLLRPHPGRYRVYTHYGNKKRVDFSHLNQHDIVLTSYGVLAVELGRKQRGHQPVMSSNTPIDGRSLSILGPTSQWHRVIFDEAQSIRNDKSKTAIACRDVEATYRWCLTGTHVKNYLQVLYSLLQFLRISPGPELDVTDMVSPAFSCLREPPGLYTSFSPLMPPLSAQFCPPADGGCSGAADPQVRSSVPLPMNQNSDGDARRAQQLGLETLILRRTRSTLIDGQPILRLPPTTTEDVHVVLSDMEQVLYTAIERSSQARFSELRVDNLIHRGTSHVRSLLQSLQQTCCHPFLVPQLPQIVNDHCRAKAGLELNASRFTPEVVHRLRNSNSLLDCPVCFDPVNNPMIFFPCGHSTCNPCLAAMSPASTTPQGPWNAKDAMRCPLSRDT</sequence>
<dbReference type="GO" id="GO:0005737">
    <property type="term" value="C:cytoplasm"/>
    <property type="evidence" value="ECO:0007669"/>
    <property type="project" value="TreeGrafter"/>
</dbReference>
<dbReference type="CDD" id="cd18008">
    <property type="entry name" value="DEXDc_SHPRH-like"/>
    <property type="match status" value="1"/>
</dbReference>
<feature type="compositionally biased region" description="Pro residues" evidence="7">
    <location>
        <begin position="1"/>
        <end position="10"/>
    </location>
</feature>
<feature type="domain" description="Helicase ATP-binding" evidence="9">
    <location>
        <begin position="290"/>
        <end position="477"/>
    </location>
</feature>
<evidence type="ECO:0000256" key="4">
    <source>
        <dbReference type="ARBA" id="ARBA00022806"/>
    </source>
</evidence>
<dbReference type="EMBL" id="ML737231">
    <property type="protein sequence ID" value="KAE8335076.1"/>
    <property type="molecule type" value="Genomic_DNA"/>
</dbReference>
<dbReference type="GO" id="GO:0000724">
    <property type="term" value="P:double-strand break repair via homologous recombination"/>
    <property type="evidence" value="ECO:0007669"/>
    <property type="project" value="TreeGrafter"/>
</dbReference>
<dbReference type="InterPro" id="IPR027417">
    <property type="entry name" value="P-loop_NTPase"/>
</dbReference>
<keyword evidence="2" id="KW-0547">Nucleotide-binding</keyword>
<dbReference type="Gene3D" id="3.40.50.10810">
    <property type="entry name" value="Tandem AAA-ATPase domain"/>
    <property type="match status" value="1"/>
</dbReference>
<dbReference type="InterPro" id="IPR013083">
    <property type="entry name" value="Znf_RING/FYVE/PHD"/>
</dbReference>
<dbReference type="Pfam" id="PF13923">
    <property type="entry name" value="zf-C3HC4_2"/>
    <property type="match status" value="1"/>
</dbReference>
<dbReference type="SMART" id="SM00487">
    <property type="entry name" value="DEXDc"/>
    <property type="match status" value="1"/>
</dbReference>
<evidence type="ECO:0000256" key="1">
    <source>
        <dbReference type="ARBA" id="ARBA00007025"/>
    </source>
</evidence>
<feature type="region of interest" description="Disordered" evidence="7">
    <location>
        <begin position="1"/>
        <end position="26"/>
    </location>
</feature>
<comment type="similarity">
    <text evidence="1">Belongs to the SNF2/RAD54 helicase family.</text>
</comment>
<keyword evidence="6" id="KW-0862">Zinc</keyword>
<feature type="region of interest" description="Disordered" evidence="7">
    <location>
        <begin position="196"/>
        <end position="237"/>
    </location>
</feature>
<dbReference type="InterPro" id="IPR014001">
    <property type="entry name" value="Helicase_ATP-bd"/>
</dbReference>
<name>A0A5N6XRV0_9EURO</name>
<dbReference type="Gene3D" id="3.30.40.10">
    <property type="entry name" value="Zinc/RING finger domain, C3HC4 (zinc finger)"/>
    <property type="match status" value="1"/>
</dbReference>
<dbReference type="GO" id="GO:0008270">
    <property type="term" value="F:zinc ion binding"/>
    <property type="evidence" value="ECO:0007669"/>
    <property type="project" value="UniProtKB-KW"/>
</dbReference>
<dbReference type="Proteomes" id="UP000325558">
    <property type="component" value="Unassembled WGS sequence"/>
</dbReference>
<evidence type="ECO:0000256" key="2">
    <source>
        <dbReference type="ARBA" id="ARBA00022741"/>
    </source>
</evidence>
<dbReference type="GO" id="GO:0005524">
    <property type="term" value="F:ATP binding"/>
    <property type="evidence" value="ECO:0007669"/>
    <property type="project" value="UniProtKB-KW"/>
</dbReference>
<organism evidence="10">
    <name type="scientific">Aspergillus arachidicola</name>
    <dbReference type="NCBI Taxonomy" id="656916"/>
    <lineage>
        <taxon>Eukaryota</taxon>
        <taxon>Fungi</taxon>
        <taxon>Dikarya</taxon>
        <taxon>Ascomycota</taxon>
        <taxon>Pezizomycotina</taxon>
        <taxon>Eurotiomycetes</taxon>
        <taxon>Eurotiomycetidae</taxon>
        <taxon>Eurotiales</taxon>
        <taxon>Aspergillaceae</taxon>
        <taxon>Aspergillus</taxon>
        <taxon>Aspergillus subgen. Circumdati</taxon>
    </lineage>
</organism>
<dbReference type="PROSITE" id="PS50089">
    <property type="entry name" value="ZF_RING_2"/>
    <property type="match status" value="1"/>
</dbReference>
<dbReference type="OrthoDB" id="423559at2759"/>
<dbReference type="PROSITE" id="PS51192">
    <property type="entry name" value="HELICASE_ATP_BIND_1"/>
    <property type="match status" value="1"/>
</dbReference>
<dbReference type="GO" id="GO:0005634">
    <property type="term" value="C:nucleus"/>
    <property type="evidence" value="ECO:0007669"/>
    <property type="project" value="TreeGrafter"/>
</dbReference>
<evidence type="ECO:0000259" key="8">
    <source>
        <dbReference type="PROSITE" id="PS50089"/>
    </source>
</evidence>
<dbReference type="InterPro" id="IPR050628">
    <property type="entry name" value="SNF2_RAD54_helicase_TF"/>
</dbReference>
<evidence type="ECO:0000313" key="10">
    <source>
        <dbReference type="EMBL" id="KAE8335076.1"/>
    </source>
</evidence>
<dbReference type="InterPro" id="IPR000330">
    <property type="entry name" value="SNF2_N"/>
</dbReference>
<evidence type="ECO:0000256" key="3">
    <source>
        <dbReference type="ARBA" id="ARBA00022801"/>
    </source>
</evidence>
<evidence type="ECO:0000256" key="5">
    <source>
        <dbReference type="ARBA" id="ARBA00022840"/>
    </source>
</evidence>
<dbReference type="SUPFAM" id="SSF57850">
    <property type="entry name" value="RING/U-box"/>
    <property type="match status" value="1"/>
</dbReference>
<evidence type="ECO:0000256" key="6">
    <source>
        <dbReference type="PROSITE-ProRule" id="PRU00175"/>
    </source>
</evidence>
<dbReference type="GO" id="GO:0004386">
    <property type="term" value="F:helicase activity"/>
    <property type="evidence" value="ECO:0007669"/>
    <property type="project" value="UniProtKB-KW"/>
</dbReference>
<dbReference type="PANTHER" id="PTHR45626">
    <property type="entry name" value="TRANSCRIPTION TERMINATION FACTOR 2-RELATED"/>
    <property type="match status" value="1"/>
</dbReference>
<dbReference type="GO" id="GO:0016787">
    <property type="term" value="F:hydrolase activity"/>
    <property type="evidence" value="ECO:0007669"/>
    <property type="project" value="UniProtKB-KW"/>
</dbReference>
<dbReference type="InterPro" id="IPR038718">
    <property type="entry name" value="SNF2-like_sf"/>
</dbReference>
<dbReference type="AlphaFoldDB" id="A0A5N6XRV0"/>
<proteinExistence type="inferred from homology"/>
<dbReference type="GO" id="GO:0008094">
    <property type="term" value="F:ATP-dependent activity, acting on DNA"/>
    <property type="evidence" value="ECO:0007669"/>
    <property type="project" value="TreeGrafter"/>
</dbReference>
<keyword evidence="6" id="KW-0479">Metal-binding</keyword>
<dbReference type="Pfam" id="PF00176">
    <property type="entry name" value="SNF2-rel_dom"/>
    <property type="match status" value="1"/>
</dbReference>
<evidence type="ECO:0000256" key="7">
    <source>
        <dbReference type="SAM" id="MobiDB-lite"/>
    </source>
</evidence>
<dbReference type="SMART" id="SM00184">
    <property type="entry name" value="RING"/>
    <property type="match status" value="1"/>
</dbReference>
<evidence type="ECO:0000259" key="9">
    <source>
        <dbReference type="PROSITE" id="PS51192"/>
    </source>
</evidence>
<protein>
    <submittedName>
        <fullName evidence="10">SNF2 family N-terminal domain-containing protein</fullName>
    </submittedName>
</protein>
<keyword evidence="3" id="KW-0378">Hydrolase</keyword>
<accession>A0A5N6XRV0</accession>
<keyword evidence="4" id="KW-0347">Helicase</keyword>
<feature type="domain" description="RING-type" evidence="8">
    <location>
        <begin position="682"/>
        <end position="733"/>
    </location>
</feature>
<keyword evidence="5" id="KW-0067">ATP-binding</keyword>
<keyword evidence="6" id="KW-0863">Zinc-finger</keyword>
<dbReference type="PANTHER" id="PTHR45626:SF16">
    <property type="entry name" value="ATP-DEPENDENT HELICASE ULS1"/>
    <property type="match status" value="1"/>
</dbReference>
<gene>
    <name evidence="10" type="ORF">BDV24DRAFT_169551</name>
</gene>
<dbReference type="InterPro" id="IPR001841">
    <property type="entry name" value="Znf_RING"/>
</dbReference>
<reference evidence="10" key="1">
    <citation type="submission" date="2019-04" db="EMBL/GenBank/DDBJ databases">
        <title>Friends and foes A comparative genomics study of 23 Aspergillus species from section Flavi.</title>
        <authorList>
            <consortium name="DOE Joint Genome Institute"/>
            <person name="Kjaerbolling I."/>
            <person name="Vesth T."/>
            <person name="Frisvad J.C."/>
            <person name="Nybo J.L."/>
            <person name="Theobald S."/>
            <person name="Kildgaard S."/>
            <person name="Isbrandt T."/>
            <person name="Kuo A."/>
            <person name="Sato A."/>
            <person name="Lyhne E.K."/>
            <person name="Kogle M.E."/>
            <person name="Wiebenga A."/>
            <person name="Kun R.S."/>
            <person name="Lubbers R.J."/>
            <person name="Makela M.R."/>
            <person name="Barry K."/>
            <person name="Chovatia M."/>
            <person name="Clum A."/>
            <person name="Daum C."/>
            <person name="Haridas S."/>
            <person name="He G."/>
            <person name="LaButti K."/>
            <person name="Lipzen A."/>
            <person name="Mondo S."/>
            <person name="Riley R."/>
            <person name="Salamov A."/>
            <person name="Simmons B.A."/>
            <person name="Magnuson J.K."/>
            <person name="Henrissat B."/>
            <person name="Mortensen U.H."/>
            <person name="Larsen T.O."/>
            <person name="Devries R.P."/>
            <person name="Grigoriev I.V."/>
            <person name="Machida M."/>
            <person name="Baker S.E."/>
            <person name="Andersen M.R."/>
        </authorList>
    </citation>
    <scope>NUCLEOTIDE SEQUENCE</scope>
    <source>
        <strain evidence="10">CBS 117612</strain>
    </source>
</reference>
<dbReference type="SUPFAM" id="SSF52540">
    <property type="entry name" value="P-loop containing nucleoside triphosphate hydrolases"/>
    <property type="match status" value="1"/>
</dbReference>